<keyword evidence="3 6" id="KW-0597">Phosphoprotein</keyword>
<dbReference type="Pfam" id="PF00072">
    <property type="entry name" value="Response_reg"/>
    <property type="match status" value="1"/>
</dbReference>
<dbReference type="SUPFAM" id="SSF46689">
    <property type="entry name" value="Homeodomain-like"/>
    <property type="match status" value="1"/>
</dbReference>
<dbReference type="SUPFAM" id="SSF50998">
    <property type="entry name" value="Quinoprotein alcohol dehydrogenase-like"/>
    <property type="match status" value="1"/>
</dbReference>
<dbReference type="Pfam" id="PF02518">
    <property type="entry name" value="HATPase_c"/>
    <property type="match status" value="1"/>
</dbReference>
<dbReference type="SMART" id="SM00388">
    <property type="entry name" value="HisKA"/>
    <property type="match status" value="1"/>
</dbReference>
<dbReference type="InterPro" id="IPR005467">
    <property type="entry name" value="His_kinase_dom"/>
</dbReference>
<name>A0A413VU24_9BACE</name>
<dbReference type="RefSeq" id="WP_002558828.1">
    <property type="nucleotide sequence ID" value="NZ_CABJFV010000003.1"/>
</dbReference>
<dbReference type="SMART" id="SM00387">
    <property type="entry name" value="HATPase_c"/>
    <property type="match status" value="1"/>
</dbReference>
<dbReference type="Gene3D" id="1.10.10.60">
    <property type="entry name" value="Homeodomain-like"/>
    <property type="match status" value="1"/>
</dbReference>
<dbReference type="SUPFAM" id="SSF52172">
    <property type="entry name" value="CheY-like"/>
    <property type="match status" value="1"/>
</dbReference>
<evidence type="ECO:0000256" key="4">
    <source>
        <dbReference type="ARBA" id="ARBA00023015"/>
    </source>
</evidence>
<keyword evidence="4" id="KW-0805">Transcription regulation</keyword>
<keyword evidence="10" id="KW-0808">Transferase</keyword>
<feature type="modified residue" description="4-aspartylphosphate" evidence="6">
    <location>
        <position position="1141"/>
    </location>
</feature>
<evidence type="ECO:0000256" key="2">
    <source>
        <dbReference type="ARBA" id="ARBA00012438"/>
    </source>
</evidence>
<keyword evidence="10" id="KW-0418">Kinase</keyword>
<gene>
    <name evidence="10" type="ORF">DW888_06275</name>
</gene>
<dbReference type="CDD" id="cd17574">
    <property type="entry name" value="REC_OmpR"/>
    <property type="match status" value="1"/>
</dbReference>
<dbReference type="InterPro" id="IPR011110">
    <property type="entry name" value="Reg_prop"/>
</dbReference>
<dbReference type="SUPFAM" id="SSF55874">
    <property type="entry name" value="ATPase domain of HSP90 chaperone/DNA topoisomerase II/histidine kinase"/>
    <property type="match status" value="1"/>
</dbReference>
<dbReference type="SUPFAM" id="SSF47384">
    <property type="entry name" value="Homodimeric domain of signal transducing histidine kinase"/>
    <property type="match status" value="1"/>
</dbReference>
<dbReference type="Pfam" id="PF07494">
    <property type="entry name" value="Reg_prop"/>
    <property type="match status" value="4"/>
</dbReference>
<dbReference type="SMART" id="SM00342">
    <property type="entry name" value="HTH_ARAC"/>
    <property type="match status" value="1"/>
</dbReference>
<comment type="catalytic activity">
    <reaction evidence="1">
        <text>ATP + protein L-histidine = ADP + protein N-phospho-L-histidine.</text>
        <dbReference type="EC" id="2.7.13.3"/>
    </reaction>
</comment>
<dbReference type="InterPro" id="IPR001789">
    <property type="entry name" value="Sig_transdc_resp-reg_receiver"/>
</dbReference>
<dbReference type="PRINTS" id="PR00344">
    <property type="entry name" value="BCTRLSENSOR"/>
</dbReference>
<dbReference type="Pfam" id="PF00512">
    <property type="entry name" value="HisKA"/>
    <property type="match status" value="1"/>
</dbReference>
<dbReference type="PANTHER" id="PTHR43547:SF2">
    <property type="entry name" value="HYBRID SIGNAL TRANSDUCTION HISTIDINE KINASE C"/>
    <property type="match status" value="1"/>
</dbReference>
<dbReference type="EMBL" id="QSGO01000003">
    <property type="protein sequence ID" value="RHB37146.1"/>
    <property type="molecule type" value="Genomic_DNA"/>
</dbReference>
<dbReference type="Proteomes" id="UP000284379">
    <property type="component" value="Unassembled WGS sequence"/>
</dbReference>
<evidence type="ECO:0000256" key="6">
    <source>
        <dbReference type="PROSITE-ProRule" id="PRU00169"/>
    </source>
</evidence>
<dbReference type="PANTHER" id="PTHR43547">
    <property type="entry name" value="TWO-COMPONENT HISTIDINE KINASE"/>
    <property type="match status" value="1"/>
</dbReference>
<evidence type="ECO:0000259" key="9">
    <source>
        <dbReference type="PROSITE" id="PS50110"/>
    </source>
</evidence>
<evidence type="ECO:0000256" key="1">
    <source>
        <dbReference type="ARBA" id="ARBA00000085"/>
    </source>
</evidence>
<dbReference type="PROSITE" id="PS01124">
    <property type="entry name" value="HTH_ARAC_FAMILY_2"/>
    <property type="match status" value="1"/>
</dbReference>
<dbReference type="GO" id="GO:0003700">
    <property type="term" value="F:DNA-binding transcription factor activity"/>
    <property type="evidence" value="ECO:0007669"/>
    <property type="project" value="InterPro"/>
</dbReference>
<dbReference type="InterPro" id="IPR003594">
    <property type="entry name" value="HATPase_dom"/>
</dbReference>
<dbReference type="GO" id="GO:0000155">
    <property type="term" value="F:phosphorelay sensor kinase activity"/>
    <property type="evidence" value="ECO:0007669"/>
    <property type="project" value="InterPro"/>
</dbReference>
<dbReference type="InterPro" id="IPR009057">
    <property type="entry name" value="Homeodomain-like_sf"/>
</dbReference>
<dbReference type="PROSITE" id="PS50109">
    <property type="entry name" value="HIS_KIN"/>
    <property type="match status" value="1"/>
</dbReference>
<dbReference type="GeneID" id="69504666"/>
<dbReference type="Gene3D" id="1.10.287.130">
    <property type="match status" value="1"/>
</dbReference>
<dbReference type="Gene3D" id="3.40.50.2300">
    <property type="match status" value="1"/>
</dbReference>
<feature type="domain" description="HTH araC/xylS-type" evidence="7">
    <location>
        <begin position="1242"/>
        <end position="1341"/>
    </location>
</feature>
<evidence type="ECO:0000256" key="3">
    <source>
        <dbReference type="ARBA" id="ARBA00022553"/>
    </source>
</evidence>
<dbReference type="EC" id="2.7.13.3" evidence="2"/>
<comment type="caution">
    <text evidence="10">The sequence shown here is derived from an EMBL/GenBank/DDBJ whole genome shotgun (WGS) entry which is preliminary data.</text>
</comment>
<accession>A0A413VU24</accession>
<dbReference type="InterPro" id="IPR036890">
    <property type="entry name" value="HATPase_C_sf"/>
</dbReference>
<reference evidence="10 11" key="1">
    <citation type="submission" date="2018-08" db="EMBL/GenBank/DDBJ databases">
        <title>A genome reference for cultivated species of the human gut microbiota.</title>
        <authorList>
            <person name="Zou Y."/>
            <person name="Xue W."/>
            <person name="Luo G."/>
        </authorList>
    </citation>
    <scope>NUCLEOTIDE SEQUENCE [LARGE SCALE GENOMIC DNA]</scope>
    <source>
        <strain evidence="10 11">AM40-30BH</strain>
    </source>
</reference>
<dbReference type="InterPro" id="IPR004358">
    <property type="entry name" value="Sig_transdc_His_kin-like_C"/>
</dbReference>
<dbReference type="Gene3D" id="2.60.40.10">
    <property type="entry name" value="Immunoglobulins"/>
    <property type="match status" value="1"/>
</dbReference>
<feature type="domain" description="Histidine kinase" evidence="8">
    <location>
        <begin position="832"/>
        <end position="1052"/>
    </location>
</feature>
<dbReference type="InterPro" id="IPR018060">
    <property type="entry name" value="HTH_AraC"/>
</dbReference>
<dbReference type="PROSITE" id="PS50110">
    <property type="entry name" value="RESPONSE_REGULATORY"/>
    <property type="match status" value="1"/>
</dbReference>
<dbReference type="Gene3D" id="2.130.10.10">
    <property type="entry name" value="YVTN repeat-like/Quinoprotein amine dehydrogenase"/>
    <property type="match status" value="2"/>
</dbReference>
<protein>
    <recommendedName>
        <fullName evidence="2">histidine kinase</fullName>
        <ecNumber evidence="2">2.7.13.3</ecNumber>
    </recommendedName>
</protein>
<dbReference type="InterPro" id="IPR011006">
    <property type="entry name" value="CheY-like_superfamily"/>
</dbReference>
<dbReference type="InterPro" id="IPR003661">
    <property type="entry name" value="HisK_dim/P_dom"/>
</dbReference>
<dbReference type="GO" id="GO:0043565">
    <property type="term" value="F:sequence-specific DNA binding"/>
    <property type="evidence" value="ECO:0007669"/>
    <property type="project" value="InterPro"/>
</dbReference>
<dbReference type="InterPro" id="IPR015943">
    <property type="entry name" value="WD40/YVTN_repeat-like_dom_sf"/>
</dbReference>
<sequence>MQKVLYLLTLLLITVYTYADVSPVVINRLTNNEGLSNSSVNVIYQDSNNLMWFGTWDGLNLYNSREFKTFKPNPNVPGNITNNIIRDIIETTKGRLWITTDNGINLYTPEAMRFQSFFYDNKENSIFKERSFLICKNSHNKVIASVYNTGLYYFDEELSDFILIRNLKETSLKKLFFDKDDNLWLFTDNNSLYRVNLDWSKNKPDIKDIKPVILSQSSHDVFYNLYTNQIWEQNENRHINIYDVPTETKITEIPFSKVISSIIFEKTGYVIGTANGLFSIQAQNHEITTLIEDIPVFSIYKGTQDILWVGTDGQGVIMLTPKNNRFTSYSLKNSSIYGLSPVRCFWENQNKQLFIGTKGSGLYIFQDDTTENLFAQFTTNNGLINNSVYALAGKENDICWIGTDGKGLNYWDYKTKKLYTLKMNEKLDIISVYAIYIQNDHTLWIGTNGFGLYKLTIDRSKTPYEVTEYKQFIYQDHNKKGLSNNVIFSIIPDDHNGLWIGTRGGGLNHLDTHTYTFTTYRFSEKEMSSISNNDIITLYKDPDHQLWIGTSLGLNLMQKDEKETISFKHYTEKDGMPNNTIHGIQADNDGNIWISTNKGLGKLSKNNDKIISYYQNDGLQNNEFSDGASYKSSYTNNLFFGGINGYNKFDPQSIPETTFSPRLNFDDFLINNENADIRKFTKKINGKKMIVLNHTENLIGFKFTPIDYISGMKCEIEYKLAPYEKNWIQMGTSQLIVLNKLPSDDYILKIRFNNANKIWSEDIYEIPIRILPPWWLSKWAYLFYFLTSISILFVIYSVVKNRIQMKHTLELSNLEKTKTEEIHQAKLRFFTNIAHEFSNSLTLILVPSEQLLKIRNMEPEAKRYVRTIHSNAGRMQKLIQELIEFRKAETGFLELQTEIVDIHEFVKYITDYFTNTAVQKNIQFSIQIQDDTNTWITDRSCFEKIVFNIISNAFKYTPINGYIHLSISQINEHLILQIKNNGKGIKKEDIHLIFNRFKILDQFEKQMAQGENRNGIGLALCKALTDLLKGTIEVESELNDYTQFTISLPALELTNKQPVSMPPLVTEEPPINTEYTDITELADTDTNNMSQTVILIVEDDKEISNLLYGLLKHKYSLLFASNGKEGVEMVEKNSIHLIISDIIMPEMNGIEFVNHLKDKSTTANIPVIFLSSRTSIDNQIEGLQTGADAYVGKPFNSMLLETTIDRLLTSRRSLKDFYASPLSAIEKIEGKTVHKEEKEFILKLTRIVSENIDNENLSIEMLSNEMGISKIMLYRKLKEIKEETPTEFIRKIRMNQVEKLLKMTNKTIQEIMFDCGFNNKAYFYHEFSKQFNLTPGEYRKKHGSKAMNE</sequence>
<evidence type="ECO:0000313" key="10">
    <source>
        <dbReference type="EMBL" id="RHB37146.1"/>
    </source>
</evidence>
<evidence type="ECO:0000256" key="5">
    <source>
        <dbReference type="ARBA" id="ARBA00023163"/>
    </source>
</evidence>
<feature type="domain" description="Response regulatory" evidence="9">
    <location>
        <begin position="1093"/>
        <end position="1208"/>
    </location>
</feature>
<evidence type="ECO:0000313" key="11">
    <source>
        <dbReference type="Proteomes" id="UP000284379"/>
    </source>
</evidence>
<evidence type="ECO:0000259" key="8">
    <source>
        <dbReference type="PROSITE" id="PS50109"/>
    </source>
</evidence>
<proteinExistence type="predicted"/>
<dbReference type="Gene3D" id="3.30.565.10">
    <property type="entry name" value="Histidine kinase-like ATPase, C-terminal domain"/>
    <property type="match status" value="1"/>
</dbReference>
<keyword evidence="5" id="KW-0804">Transcription</keyword>
<dbReference type="InterPro" id="IPR013783">
    <property type="entry name" value="Ig-like_fold"/>
</dbReference>
<evidence type="ECO:0000259" key="7">
    <source>
        <dbReference type="PROSITE" id="PS01124"/>
    </source>
</evidence>
<organism evidence="10 11">
    <name type="scientific">Bacteroides nordii</name>
    <dbReference type="NCBI Taxonomy" id="291645"/>
    <lineage>
        <taxon>Bacteria</taxon>
        <taxon>Pseudomonadati</taxon>
        <taxon>Bacteroidota</taxon>
        <taxon>Bacteroidia</taxon>
        <taxon>Bacteroidales</taxon>
        <taxon>Bacteroidaceae</taxon>
        <taxon>Bacteroides</taxon>
    </lineage>
</organism>
<dbReference type="SMART" id="SM00448">
    <property type="entry name" value="REC"/>
    <property type="match status" value="1"/>
</dbReference>
<dbReference type="CDD" id="cd00082">
    <property type="entry name" value="HisKA"/>
    <property type="match status" value="1"/>
</dbReference>
<dbReference type="InterPro" id="IPR011047">
    <property type="entry name" value="Quinoprotein_ADH-like_sf"/>
</dbReference>
<dbReference type="InterPro" id="IPR036097">
    <property type="entry name" value="HisK_dim/P_sf"/>
</dbReference>
<dbReference type="Pfam" id="PF12833">
    <property type="entry name" value="HTH_18"/>
    <property type="match status" value="1"/>
</dbReference>
<dbReference type="SUPFAM" id="SSF63829">
    <property type="entry name" value="Calcium-dependent phosphotriesterase"/>
    <property type="match status" value="1"/>
</dbReference>